<organism evidence="4 5">
    <name type="scientific">Herminiimonas aquatilis</name>
    <dbReference type="NCBI Taxonomy" id="345342"/>
    <lineage>
        <taxon>Bacteria</taxon>
        <taxon>Pseudomonadati</taxon>
        <taxon>Pseudomonadota</taxon>
        <taxon>Betaproteobacteria</taxon>
        <taxon>Burkholderiales</taxon>
        <taxon>Oxalobacteraceae</taxon>
        <taxon>Herminiimonas</taxon>
    </lineage>
</organism>
<dbReference type="InterPro" id="IPR050237">
    <property type="entry name" value="ATP-dep_AMP-bd_enzyme"/>
</dbReference>
<comment type="caution">
    <text evidence="4">The sequence shown here is derived from an EMBL/GenBank/DDBJ whole genome shotgun (WGS) entry which is preliminary data.</text>
</comment>
<evidence type="ECO:0000313" key="4">
    <source>
        <dbReference type="EMBL" id="MFC7297338.1"/>
    </source>
</evidence>
<name>A0ABW2J1X4_9BURK</name>
<evidence type="ECO:0000259" key="2">
    <source>
        <dbReference type="Pfam" id="PF00501"/>
    </source>
</evidence>
<dbReference type="Gene3D" id="3.10.129.10">
    <property type="entry name" value="Hotdog Thioesterase"/>
    <property type="match status" value="1"/>
</dbReference>
<protein>
    <submittedName>
        <fullName evidence="4">AMP-binding protein</fullName>
    </submittedName>
</protein>
<dbReference type="Pfam" id="PF00501">
    <property type="entry name" value="AMP-binding"/>
    <property type="match status" value="1"/>
</dbReference>
<evidence type="ECO:0000259" key="3">
    <source>
        <dbReference type="Pfam" id="PF22818"/>
    </source>
</evidence>
<dbReference type="Pfam" id="PF22818">
    <property type="entry name" value="ApeI-like"/>
    <property type="match status" value="1"/>
</dbReference>
<dbReference type="Gene3D" id="3.40.50.12780">
    <property type="entry name" value="N-terminal domain of ligase-like"/>
    <property type="match status" value="1"/>
</dbReference>
<reference evidence="5" key="1">
    <citation type="journal article" date="2019" name="Int. J. Syst. Evol. Microbiol.">
        <title>The Global Catalogue of Microorganisms (GCM) 10K type strain sequencing project: providing services to taxonomists for standard genome sequencing and annotation.</title>
        <authorList>
            <consortium name="The Broad Institute Genomics Platform"/>
            <consortium name="The Broad Institute Genome Sequencing Center for Infectious Disease"/>
            <person name="Wu L."/>
            <person name="Ma J."/>
        </authorList>
    </citation>
    <scope>NUCLEOTIDE SEQUENCE [LARGE SCALE GENOMIC DNA]</scope>
    <source>
        <strain evidence="5">CCUG 36956</strain>
    </source>
</reference>
<feature type="domain" description="ApeI dehydratase-like" evidence="3">
    <location>
        <begin position="482"/>
        <end position="579"/>
    </location>
</feature>
<dbReference type="Proteomes" id="UP001596379">
    <property type="component" value="Unassembled WGS sequence"/>
</dbReference>
<dbReference type="InterPro" id="IPR054545">
    <property type="entry name" value="ApeI-like"/>
</dbReference>
<dbReference type="InterPro" id="IPR045851">
    <property type="entry name" value="AMP-bd_C_sf"/>
</dbReference>
<keyword evidence="5" id="KW-1185">Reference proteome</keyword>
<dbReference type="SUPFAM" id="SSF56801">
    <property type="entry name" value="Acetyl-CoA synthetase-like"/>
    <property type="match status" value="1"/>
</dbReference>
<evidence type="ECO:0000256" key="1">
    <source>
        <dbReference type="ARBA" id="ARBA00022598"/>
    </source>
</evidence>
<dbReference type="RefSeq" id="WP_382232500.1">
    <property type="nucleotide sequence ID" value="NZ_JBHTCC010000001.1"/>
</dbReference>
<proteinExistence type="predicted"/>
<dbReference type="PANTHER" id="PTHR43767">
    <property type="entry name" value="LONG-CHAIN-FATTY-ACID--COA LIGASE"/>
    <property type="match status" value="1"/>
</dbReference>
<feature type="domain" description="AMP-dependent synthetase/ligase" evidence="2">
    <location>
        <begin position="122"/>
        <end position="319"/>
    </location>
</feature>
<dbReference type="Gene3D" id="3.30.300.30">
    <property type="match status" value="1"/>
</dbReference>
<dbReference type="InterPro" id="IPR000873">
    <property type="entry name" value="AMP-dep_synth/lig_dom"/>
</dbReference>
<keyword evidence="1" id="KW-0436">Ligase</keyword>
<sequence length="590" mass="64657">MHAPLINLASIAAQRPADFIIGWRDGKVLRNDEFVLRMHAWHALLQRTAGQNFALYIEDSIEFGAALLGAWQAGKTVWLTADTLAASCAALAQSVDGFIGEFPAEWRPLQAGPVQASATIDFAVLNADAVALVVHTSGSTGTAQAIPKRLSQLSNEVVTLEAVFGSRLGDADIVATVSHQHIYGLLFKVLWPLTTGRAIHARSQNFPEELVGLLASRACILIASPAHLKRMPDHLPWSSAAHYVRAVFSSGGPLPADVAHATGTLLGQVPIEVYGSSETGGIAWRQRTRAADHAADESWLPLPQVEWRLIATNTEEDLSASENVLEIRSPHLPDDAWFRLADCAEACGAGRFMLTGRSDRIVKIEEKRISLTAIEALLAASDYISDVRVLMCDEVPGQRQRLASFLVLSEHGKSLFAAEGKLVMNGYLKKLLVDAIEPVALPRRWRYLDQLPLNAQGKTTHAMLHALLDERPRVPHARLMEQDLQRVALEIVVPPDLLYFDGHFTEAPILPGVVQLDWAISKGREYFDLPPRFHAVNALKFQRVIGPDQPVMLELIHDAQKGSLNFRYFSTAGQHASGRVLFVVEAVSHA</sequence>
<dbReference type="InterPro" id="IPR029069">
    <property type="entry name" value="HotDog_dom_sf"/>
</dbReference>
<dbReference type="SUPFAM" id="SSF54637">
    <property type="entry name" value="Thioesterase/thiol ester dehydrase-isomerase"/>
    <property type="match status" value="1"/>
</dbReference>
<dbReference type="InterPro" id="IPR042099">
    <property type="entry name" value="ANL_N_sf"/>
</dbReference>
<gene>
    <name evidence="4" type="ORF">ACFQO0_02685</name>
</gene>
<dbReference type="PANTHER" id="PTHR43767:SF8">
    <property type="entry name" value="LONG-CHAIN-FATTY-ACID--COA LIGASE"/>
    <property type="match status" value="1"/>
</dbReference>
<accession>A0ABW2J1X4</accession>
<evidence type="ECO:0000313" key="5">
    <source>
        <dbReference type="Proteomes" id="UP001596379"/>
    </source>
</evidence>
<dbReference type="EMBL" id="JBHTCC010000001">
    <property type="protein sequence ID" value="MFC7297338.1"/>
    <property type="molecule type" value="Genomic_DNA"/>
</dbReference>